<evidence type="ECO:0000313" key="2">
    <source>
        <dbReference type="Proteomes" id="UP001056778"/>
    </source>
</evidence>
<sequence>MSVMTQRKEILHGVAGEFKSGQLSAIMGPSGAGKSTLLNILAGYITRGSSGNIMMNNQIRDDNPKFRKLVAYIPQDEELRLSLTAIENMTVAAHLKLGYDVTDEYKTKQVVQIMQLLGLEACHNTMTSRLSGGQRKRLAIALELLSNPPILFLDEPTTGLDSLSCTQCVCLLKRLAEEGRTVVCTIHQPSALIFEKFDKLYALSEGVCIYDGTIGNLLPHLSGLGLTCPPYHNPADFLMEVAIGEHGVTVEDLSNAEITQQSRKSITVPLEMRILSREHFNRWYRLTPYLLAGVLIEIPFQIICTWSYIVITYWLTDQPTDYRVYFFVVFCTLSTLCAQAWGYFIGATTPIKIAVFLGPVLACLFSIFGFCIRYLDTPVMFRWMYTISYFRAGFQGLVYSIYGLPRPKLYCPETAVYCHYQSPKDFLGEMDMEDVNLWSNISMIIIISFLMHAFTYAAVWFKLHKR</sequence>
<keyword evidence="2" id="KW-1185">Reference proteome</keyword>
<proteinExistence type="predicted"/>
<name>A0ACB9TAB0_HOLOL</name>
<gene>
    <name evidence="1" type="ORF">MML48_4g00013607</name>
</gene>
<comment type="caution">
    <text evidence="1">The sequence shown here is derived from an EMBL/GenBank/DDBJ whole genome shotgun (WGS) entry which is preliminary data.</text>
</comment>
<dbReference type="EMBL" id="CM043018">
    <property type="protein sequence ID" value="KAI4463709.1"/>
    <property type="molecule type" value="Genomic_DNA"/>
</dbReference>
<reference evidence="1" key="1">
    <citation type="submission" date="2022-04" db="EMBL/GenBank/DDBJ databases">
        <title>Chromosome-scale genome assembly of Holotrichia oblita Faldermann.</title>
        <authorList>
            <person name="Rongchong L."/>
        </authorList>
    </citation>
    <scope>NUCLEOTIDE SEQUENCE</scope>
    <source>
        <strain evidence="1">81SQS9</strain>
    </source>
</reference>
<dbReference type="Proteomes" id="UP001056778">
    <property type="component" value="Chromosome 4"/>
</dbReference>
<organism evidence="1 2">
    <name type="scientific">Holotrichia oblita</name>
    <name type="common">Chafer beetle</name>
    <dbReference type="NCBI Taxonomy" id="644536"/>
    <lineage>
        <taxon>Eukaryota</taxon>
        <taxon>Metazoa</taxon>
        <taxon>Ecdysozoa</taxon>
        <taxon>Arthropoda</taxon>
        <taxon>Hexapoda</taxon>
        <taxon>Insecta</taxon>
        <taxon>Pterygota</taxon>
        <taxon>Neoptera</taxon>
        <taxon>Endopterygota</taxon>
        <taxon>Coleoptera</taxon>
        <taxon>Polyphaga</taxon>
        <taxon>Scarabaeiformia</taxon>
        <taxon>Scarabaeidae</taxon>
        <taxon>Melolonthinae</taxon>
        <taxon>Holotrichia</taxon>
    </lineage>
</organism>
<evidence type="ECO:0000313" key="1">
    <source>
        <dbReference type="EMBL" id="KAI4463709.1"/>
    </source>
</evidence>
<accession>A0ACB9TAB0</accession>
<protein>
    <submittedName>
        <fullName evidence="1">Abc transporter g family member 28</fullName>
    </submittedName>
</protein>